<feature type="compositionally biased region" description="Gly residues" evidence="1">
    <location>
        <begin position="585"/>
        <end position="597"/>
    </location>
</feature>
<dbReference type="InterPro" id="IPR014001">
    <property type="entry name" value="Helicase_ATP-bd"/>
</dbReference>
<gene>
    <name evidence="3" type="ORF">RM540_09365</name>
</gene>
<name>A0ABU3BRP0_9BACT</name>
<dbReference type="InterPro" id="IPR027417">
    <property type="entry name" value="P-loop_NTPase"/>
</dbReference>
<keyword evidence="3" id="KW-0378">Hydrolase</keyword>
<dbReference type="Gene3D" id="3.40.50.300">
    <property type="entry name" value="P-loop containing nucleotide triphosphate hydrolases"/>
    <property type="match status" value="2"/>
</dbReference>
<dbReference type="EMBL" id="JAVRHT010000019">
    <property type="protein sequence ID" value="MDT0631953.1"/>
    <property type="molecule type" value="Genomic_DNA"/>
</dbReference>
<protein>
    <submittedName>
        <fullName evidence="3">DEAD/DEAH box helicase family protein</fullName>
    </submittedName>
</protein>
<dbReference type="Gene3D" id="3.90.1570.30">
    <property type="match status" value="1"/>
</dbReference>
<dbReference type="PROSITE" id="PS51192">
    <property type="entry name" value="HELICASE_ATP_BIND_1"/>
    <property type="match status" value="1"/>
</dbReference>
<reference evidence="3 4" key="1">
    <citation type="submission" date="2023-09" db="EMBL/GenBank/DDBJ databases">
        <authorList>
            <person name="Rey-Velasco X."/>
        </authorList>
    </citation>
    <scope>NUCLEOTIDE SEQUENCE [LARGE SCALE GENOMIC DNA]</scope>
    <source>
        <strain evidence="3 4">F394</strain>
    </source>
</reference>
<dbReference type="RefSeq" id="WP_311663415.1">
    <property type="nucleotide sequence ID" value="NZ_JAVRHT010000019.1"/>
</dbReference>
<dbReference type="InterPro" id="IPR006935">
    <property type="entry name" value="Helicase/UvrB_N"/>
</dbReference>
<dbReference type="InterPro" id="IPR050742">
    <property type="entry name" value="Helicase_Restrict-Modif_Enz"/>
</dbReference>
<organism evidence="3 4">
    <name type="scientific">Rubrivirga litoralis</name>
    <dbReference type="NCBI Taxonomy" id="3075598"/>
    <lineage>
        <taxon>Bacteria</taxon>
        <taxon>Pseudomonadati</taxon>
        <taxon>Rhodothermota</taxon>
        <taxon>Rhodothermia</taxon>
        <taxon>Rhodothermales</taxon>
        <taxon>Rubricoccaceae</taxon>
        <taxon>Rubrivirga</taxon>
    </lineage>
</organism>
<feature type="region of interest" description="Disordered" evidence="1">
    <location>
        <begin position="584"/>
        <end position="605"/>
    </location>
</feature>
<accession>A0ABU3BRP0</accession>
<keyword evidence="4" id="KW-1185">Reference proteome</keyword>
<sequence>MNEAETRAKLIDPALHARGWDEDLIRREVTAGRITIHGDSARQSRKGRADYVLRVKAEGGPQPVAVALIEAKKDTLPPGHGLDQGKAYARAKRMNVPFVFSSNGHLFVEYDRTTGVTSEARPMDEFPTPDALRARYEEAVGFGLDDAVAKPLLVPYAGGETSRRYYQDAAIRSVLEQVARQQTEGEPPRALLSMATGSGKTRIAVNLLRRLADGGQLRRALFVVDRDELRTQALGALQAAFGSDVRMVTAQKPETNARVLVATYQTLGITRDEAQEITFLREHYGQDYFSHIVIDECHRSAWGAWSEVLELNAGAVQVGLTATPRRLVEEGDAAGDVPAEDRQITADNRAYFGEAAYEYTIGQAIADGYLAACDIRKGRVDLDETGVTVEQVMELGPRDAVTGRELTTTEVRDLYEARQFEDQLLLPDRVAAMTRDLFRYLVETGGAEQKTVVFCVRDHHADQVAVAMNNLYAAWCAEHGLERKEAYAFKCTAAGGKDDLASLRGSRTSHFVATTVDLLSTGVDLPSLRNVAFFRYLKSPILFYQMVGRGTRLDPTTGKLMFRVYDYTNATRLFGQDFVTELRGTTGGDGGMGTDDGGGGDEPDEAAPLVSVEGFDVEIRDEGRFVLAEVDGEERPVSLEDYKALVAKALVEEAPTAEALRTAWVDPRARAELLRGLPQEGQSARLVQRMDELEACDLFDVLAELGYGLAPRTRRYRSGAFEFKHGEWLDALPAKTAATLRALTGQFTDGGIEALETASVFQSPAVVQAGGLPALQLADTPAALLTEMKSRIFAP</sequence>
<keyword evidence="3" id="KW-0347">Helicase</keyword>
<dbReference type="PANTHER" id="PTHR47396">
    <property type="entry name" value="TYPE I RESTRICTION ENZYME ECOKI R PROTEIN"/>
    <property type="match status" value="1"/>
</dbReference>
<comment type="caution">
    <text evidence="3">The sequence shown here is derived from an EMBL/GenBank/DDBJ whole genome shotgun (WGS) entry which is preliminary data.</text>
</comment>
<dbReference type="SMART" id="SM00487">
    <property type="entry name" value="DEXDc"/>
    <property type="match status" value="1"/>
</dbReference>
<evidence type="ECO:0000259" key="2">
    <source>
        <dbReference type="PROSITE" id="PS51192"/>
    </source>
</evidence>
<evidence type="ECO:0000313" key="4">
    <source>
        <dbReference type="Proteomes" id="UP001267426"/>
    </source>
</evidence>
<dbReference type="Proteomes" id="UP001267426">
    <property type="component" value="Unassembled WGS sequence"/>
</dbReference>
<feature type="domain" description="Helicase ATP-binding" evidence="2">
    <location>
        <begin position="181"/>
        <end position="330"/>
    </location>
</feature>
<keyword evidence="3" id="KW-0547">Nucleotide-binding</keyword>
<dbReference type="PANTHER" id="PTHR47396:SF1">
    <property type="entry name" value="ATP-DEPENDENT HELICASE IRC3-RELATED"/>
    <property type="match status" value="1"/>
</dbReference>
<evidence type="ECO:0000256" key="1">
    <source>
        <dbReference type="SAM" id="MobiDB-lite"/>
    </source>
</evidence>
<dbReference type="SUPFAM" id="SSF52540">
    <property type="entry name" value="P-loop containing nucleoside triphosphate hydrolases"/>
    <property type="match status" value="1"/>
</dbReference>
<evidence type="ECO:0000313" key="3">
    <source>
        <dbReference type="EMBL" id="MDT0631953.1"/>
    </source>
</evidence>
<proteinExistence type="predicted"/>
<dbReference type="GO" id="GO:0004386">
    <property type="term" value="F:helicase activity"/>
    <property type="evidence" value="ECO:0007669"/>
    <property type="project" value="UniProtKB-KW"/>
</dbReference>
<dbReference type="Pfam" id="PF04851">
    <property type="entry name" value="ResIII"/>
    <property type="match status" value="1"/>
</dbReference>
<keyword evidence="3" id="KW-0067">ATP-binding</keyword>